<evidence type="ECO:0000313" key="2">
    <source>
        <dbReference type="EMBL" id="MDT0690117.1"/>
    </source>
</evidence>
<feature type="domain" description="SMP-30/Gluconolactonase/LRE-like region" evidence="1">
    <location>
        <begin position="38"/>
        <end position="248"/>
    </location>
</feature>
<dbReference type="Pfam" id="PF08450">
    <property type="entry name" value="SGL"/>
    <property type="match status" value="1"/>
</dbReference>
<organism evidence="2 3">
    <name type="scientific">Autumnicola patrickiae</name>
    <dbReference type="NCBI Taxonomy" id="3075591"/>
    <lineage>
        <taxon>Bacteria</taxon>
        <taxon>Pseudomonadati</taxon>
        <taxon>Bacteroidota</taxon>
        <taxon>Flavobacteriia</taxon>
        <taxon>Flavobacteriales</taxon>
        <taxon>Flavobacteriaceae</taxon>
        <taxon>Autumnicola</taxon>
    </lineage>
</organism>
<dbReference type="SUPFAM" id="SSF63825">
    <property type="entry name" value="YWTD domain"/>
    <property type="match status" value="1"/>
</dbReference>
<keyword evidence="3" id="KW-1185">Reference proteome</keyword>
<comment type="caution">
    <text evidence="2">The sequence shown here is derived from an EMBL/GenBank/DDBJ whole genome shotgun (WGS) entry which is preliminary data.</text>
</comment>
<name>A0ABU3E4E0_9FLAO</name>
<sequence>MILKSIFSTATILLFGVISSAQEDKASLIKKVEGFSHPESVVIDELNNYMYVSNMADDAPGDGFISRLAEDGSIETREWITGLKDPKGLLVKGDKLYVTNNTEIIEMDIAKGEISKTIKVESAKSLNDITIDDNGDLYISDSGKSAIYKMDTDSGQVTEWLDSKDLEYVNGLLFGNQKLYASAWGSDNKPGNFLMINPDDKSIHKISSKGIGNLDGVQKIDNETFYISDWGTGKIYRINTDGKKEEIISSDKSSGDILFLEKKNELVLPMNFQNEIWWYKIN</sequence>
<dbReference type="InterPro" id="IPR013658">
    <property type="entry name" value="SGL"/>
</dbReference>
<dbReference type="Gene3D" id="2.120.10.30">
    <property type="entry name" value="TolB, C-terminal domain"/>
    <property type="match status" value="1"/>
</dbReference>
<dbReference type="InterPro" id="IPR011042">
    <property type="entry name" value="6-blade_b-propeller_TolB-like"/>
</dbReference>
<evidence type="ECO:0000259" key="1">
    <source>
        <dbReference type="Pfam" id="PF08450"/>
    </source>
</evidence>
<gene>
    <name evidence="2" type="ORF">RM549_10000</name>
</gene>
<accession>A0ABU3E4E0</accession>
<reference evidence="2 3" key="1">
    <citation type="submission" date="2023-09" db="EMBL/GenBank/DDBJ databases">
        <authorList>
            <person name="Rey-Velasco X."/>
        </authorList>
    </citation>
    <scope>NUCLEOTIDE SEQUENCE [LARGE SCALE GENOMIC DNA]</scope>
    <source>
        <strain evidence="2 3">F188</strain>
    </source>
</reference>
<dbReference type="RefSeq" id="WP_311684309.1">
    <property type="nucleotide sequence ID" value="NZ_JAVRHM010000010.1"/>
</dbReference>
<dbReference type="EMBL" id="JAVRHM010000010">
    <property type="protein sequence ID" value="MDT0690117.1"/>
    <property type="molecule type" value="Genomic_DNA"/>
</dbReference>
<protein>
    <submittedName>
        <fullName evidence="2">SMP-30/gluconolactonase/LRE family protein</fullName>
    </submittedName>
</protein>
<proteinExistence type="predicted"/>
<evidence type="ECO:0000313" key="3">
    <source>
        <dbReference type="Proteomes" id="UP001261624"/>
    </source>
</evidence>
<dbReference type="Proteomes" id="UP001261624">
    <property type="component" value="Unassembled WGS sequence"/>
</dbReference>